<proteinExistence type="inferred from homology"/>
<evidence type="ECO:0000259" key="9">
    <source>
        <dbReference type="PROSITE" id="PS51918"/>
    </source>
</evidence>
<organism evidence="10 11">
    <name type="scientific">Roseibacillus ishigakijimensis</name>
    <dbReference type="NCBI Taxonomy" id="454146"/>
    <lineage>
        <taxon>Bacteria</taxon>
        <taxon>Pseudomonadati</taxon>
        <taxon>Verrucomicrobiota</taxon>
        <taxon>Verrucomicrobiia</taxon>
        <taxon>Verrucomicrobiales</taxon>
        <taxon>Verrucomicrobiaceae</taxon>
        <taxon>Roseibacillus</taxon>
    </lineage>
</organism>
<name>A0A934RRB0_9BACT</name>
<dbReference type="PROSITE" id="PS51918">
    <property type="entry name" value="RADICAL_SAM"/>
    <property type="match status" value="1"/>
</dbReference>
<evidence type="ECO:0000256" key="5">
    <source>
        <dbReference type="ARBA" id="ARBA00023004"/>
    </source>
</evidence>
<dbReference type="EMBL" id="JAENIO010000024">
    <property type="protein sequence ID" value="MBK1834477.1"/>
    <property type="molecule type" value="Genomic_DNA"/>
</dbReference>
<keyword evidence="6 8" id="KW-0411">Iron-sulfur</keyword>
<evidence type="ECO:0000313" key="11">
    <source>
        <dbReference type="Proteomes" id="UP000604083"/>
    </source>
</evidence>
<dbReference type="RefSeq" id="WP_200391912.1">
    <property type="nucleotide sequence ID" value="NZ_JAENIO010000024.1"/>
</dbReference>
<reference evidence="10" key="1">
    <citation type="submission" date="2021-01" db="EMBL/GenBank/DDBJ databases">
        <title>Modified the classification status of verrucomicrobia.</title>
        <authorList>
            <person name="Feng X."/>
        </authorList>
    </citation>
    <scope>NUCLEOTIDE SEQUENCE</scope>
    <source>
        <strain evidence="10">KCTC 12986</strain>
    </source>
</reference>
<feature type="binding site" evidence="8">
    <location>
        <position position="43"/>
    </location>
    <ligand>
        <name>[4Fe-4S] cluster</name>
        <dbReference type="ChEBI" id="CHEBI:49883"/>
        <note>4Fe-4S-S-AdoMet</note>
    </ligand>
</feature>
<feature type="binding site" evidence="8">
    <location>
        <position position="45"/>
    </location>
    <ligand>
        <name>Mg(2+)</name>
        <dbReference type="ChEBI" id="CHEBI:18420"/>
    </ligand>
</feature>
<dbReference type="PIRSF" id="PIRSF000370">
    <property type="entry name" value="QueE"/>
    <property type="match status" value="1"/>
</dbReference>
<feature type="binding site" evidence="8">
    <location>
        <position position="40"/>
    </location>
    <ligand>
        <name>[4Fe-4S] cluster</name>
        <dbReference type="ChEBI" id="CHEBI:49883"/>
        <note>4Fe-4S-S-AdoMet</note>
    </ligand>
</feature>
<dbReference type="HAMAP" id="MF_00917">
    <property type="entry name" value="QueE"/>
    <property type="match status" value="1"/>
</dbReference>
<dbReference type="SUPFAM" id="SSF102114">
    <property type="entry name" value="Radical SAM enzymes"/>
    <property type="match status" value="1"/>
</dbReference>
<comment type="function">
    <text evidence="8">Catalyzes the complex heterocyclic radical-mediated conversion of 6-carboxy-5,6,7,8-tetrahydropterin (CPH4) to 7-carboxy-7-deazaguanine (CDG), a step common to the biosynthetic pathways of all 7-deazapurine-containing compounds.</text>
</comment>
<dbReference type="PANTHER" id="PTHR42836">
    <property type="entry name" value="7-CARBOXY-7-DEAZAGUANINE SYNTHASE"/>
    <property type="match status" value="1"/>
</dbReference>
<comment type="similarity">
    <text evidence="8">Belongs to the radical SAM superfamily. 7-carboxy-7-deazaguanine synthase family.</text>
</comment>
<feature type="binding site" evidence="8">
    <location>
        <position position="97"/>
    </location>
    <ligand>
        <name>S-adenosyl-L-methionine</name>
        <dbReference type="ChEBI" id="CHEBI:59789"/>
    </ligand>
</feature>
<keyword evidence="4 8" id="KW-0460">Magnesium</keyword>
<keyword evidence="2 8" id="KW-0949">S-adenosyl-L-methionine</keyword>
<sequence length="246" mass="28393">MKLARFAHGEPEIFRTLQGEGPSLGCPAVFLRLSLCNLHCHWCDTPFTWNWEGTPWAHQDEHKFSKEEQIVELSPEEVAHQLSDHLQPGDRLVLTGGEPLLQQSELFSLLQLLSAKEQVVEIETNGTQLPTQELDACISQYNVSPKLSNSRNSKSLREKATALEFYASCNRAYFKFVVQSRDDLEEVKNLQERYRIPKDRLLLMPEGRSPEALQNNRLWLAEECLRHGYRLTDRLHVLLWGDERGK</sequence>
<dbReference type="GO" id="GO:1904047">
    <property type="term" value="F:S-adenosyl-L-methionine binding"/>
    <property type="evidence" value="ECO:0007669"/>
    <property type="project" value="UniProtKB-UniRule"/>
</dbReference>
<dbReference type="InterPro" id="IPR007197">
    <property type="entry name" value="rSAM"/>
</dbReference>
<feature type="binding site" evidence="8">
    <location>
        <begin position="42"/>
        <end position="44"/>
    </location>
    <ligand>
        <name>S-adenosyl-L-methionine</name>
        <dbReference type="ChEBI" id="CHEBI:59789"/>
    </ligand>
</feature>
<dbReference type="PANTHER" id="PTHR42836:SF1">
    <property type="entry name" value="7-CARBOXY-7-DEAZAGUANINE SYNTHASE"/>
    <property type="match status" value="1"/>
</dbReference>
<comment type="subunit">
    <text evidence="8">Homodimer.</text>
</comment>
<comment type="catalytic activity">
    <reaction evidence="8">
        <text>6-carboxy-5,6,7,8-tetrahydropterin + H(+) = 7-carboxy-7-carbaguanine + NH4(+)</text>
        <dbReference type="Rhea" id="RHEA:27974"/>
        <dbReference type="ChEBI" id="CHEBI:15378"/>
        <dbReference type="ChEBI" id="CHEBI:28938"/>
        <dbReference type="ChEBI" id="CHEBI:61032"/>
        <dbReference type="ChEBI" id="CHEBI:61036"/>
        <dbReference type="EC" id="4.3.99.3"/>
    </reaction>
</comment>
<keyword evidence="8" id="KW-0671">Queuosine biosynthesis</keyword>
<dbReference type="GO" id="GO:0008616">
    <property type="term" value="P:tRNA queuosine(34) biosynthetic process"/>
    <property type="evidence" value="ECO:0007669"/>
    <property type="project" value="UniProtKB-UniRule"/>
</dbReference>
<evidence type="ECO:0000256" key="3">
    <source>
        <dbReference type="ARBA" id="ARBA00022723"/>
    </source>
</evidence>
<comment type="pathway">
    <text evidence="8">Purine metabolism; 7-cyano-7-deazaguanine biosynthesis.</text>
</comment>
<feature type="domain" description="Radical SAM core" evidence="9">
    <location>
        <begin position="23"/>
        <end position="242"/>
    </location>
</feature>
<comment type="cofactor">
    <cofactor evidence="8">
        <name>[4Fe-4S] cluster</name>
        <dbReference type="ChEBI" id="CHEBI:49883"/>
    </cofactor>
    <text evidence="8">Binds 1 [4Fe-4S] cluster. The cluster is coordinated with 3 cysteines and an exchangeable S-adenosyl-L-methionine.</text>
</comment>
<dbReference type="AlphaFoldDB" id="A0A934RRB0"/>
<dbReference type="InterPro" id="IPR024924">
    <property type="entry name" value="7-CO-7-deazaguanine_synth-like"/>
</dbReference>
<keyword evidence="5 8" id="KW-0408">Iron</keyword>
<dbReference type="GO" id="GO:0000287">
    <property type="term" value="F:magnesium ion binding"/>
    <property type="evidence" value="ECO:0007669"/>
    <property type="project" value="UniProtKB-UniRule"/>
</dbReference>
<evidence type="ECO:0000256" key="1">
    <source>
        <dbReference type="ARBA" id="ARBA00022485"/>
    </source>
</evidence>
<keyword evidence="1 8" id="KW-0004">4Fe-4S</keyword>
<evidence type="ECO:0000256" key="4">
    <source>
        <dbReference type="ARBA" id="ARBA00022842"/>
    </source>
</evidence>
<gene>
    <name evidence="8" type="primary">queE</name>
    <name evidence="10" type="ORF">JIN78_10435</name>
</gene>
<protein>
    <recommendedName>
        <fullName evidence="8">7-carboxy-7-deazaguanine synthase</fullName>
        <shortName evidence="8">CDG synthase</shortName>
        <ecNumber evidence="8">4.3.99.3</ecNumber>
    </recommendedName>
    <alternativeName>
        <fullName evidence="8">Queuosine biosynthesis protein QueE</fullName>
    </alternativeName>
</protein>
<dbReference type="GO" id="GO:0051539">
    <property type="term" value="F:4 iron, 4 sulfur cluster binding"/>
    <property type="evidence" value="ECO:0007669"/>
    <property type="project" value="UniProtKB-UniRule"/>
</dbReference>
<evidence type="ECO:0000256" key="7">
    <source>
        <dbReference type="ARBA" id="ARBA00023239"/>
    </source>
</evidence>
<comment type="caution">
    <text evidence="8">Lacks conserved residue(s) required for the propagation of feature annotation.</text>
</comment>
<evidence type="ECO:0000256" key="8">
    <source>
        <dbReference type="HAMAP-Rule" id="MF_00917"/>
    </source>
</evidence>
<dbReference type="GO" id="GO:0016840">
    <property type="term" value="F:carbon-nitrogen lyase activity"/>
    <property type="evidence" value="ECO:0007669"/>
    <property type="project" value="UniProtKB-UniRule"/>
</dbReference>
<accession>A0A934RRB0</accession>
<evidence type="ECO:0000313" key="10">
    <source>
        <dbReference type="EMBL" id="MBK1834477.1"/>
    </source>
</evidence>
<feature type="binding site" evidence="8">
    <location>
        <position position="95"/>
    </location>
    <ligand>
        <name>substrate</name>
    </ligand>
</feature>
<comment type="cofactor">
    <cofactor evidence="8">
        <name>S-adenosyl-L-methionine</name>
        <dbReference type="ChEBI" id="CHEBI:59789"/>
    </cofactor>
    <text evidence="8">Binds 1 S-adenosyl-L-methionine per subunit.</text>
</comment>
<evidence type="ECO:0000256" key="2">
    <source>
        <dbReference type="ARBA" id="ARBA00022691"/>
    </source>
</evidence>
<comment type="caution">
    <text evidence="10">The sequence shown here is derived from an EMBL/GenBank/DDBJ whole genome shotgun (WGS) entry which is preliminary data.</text>
</comment>
<feature type="binding site" evidence="8">
    <location>
        <begin position="144"/>
        <end position="146"/>
    </location>
    <ligand>
        <name>S-adenosyl-L-methionine</name>
        <dbReference type="ChEBI" id="CHEBI:59789"/>
    </ligand>
</feature>
<keyword evidence="7 8" id="KW-0456">Lyase</keyword>
<keyword evidence="3 8" id="KW-0479">Metal-binding</keyword>
<dbReference type="InterPro" id="IPR013785">
    <property type="entry name" value="Aldolase_TIM"/>
</dbReference>
<dbReference type="InterPro" id="IPR058240">
    <property type="entry name" value="rSAM_sf"/>
</dbReference>
<feature type="binding site" evidence="8">
    <location>
        <begin position="17"/>
        <end position="19"/>
    </location>
    <ligand>
        <name>substrate</name>
    </ligand>
</feature>
<feature type="binding site" evidence="8">
    <location>
        <position position="36"/>
    </location>
    <ligand>
        <name>[4Fe-4S] cluster</name>
        <dbReference type="ChEBI" id="CHEBI:49883"/>
        <note>4Fe-4S-S-AdoMet</note>
    </ligand>
</feature>
<dbReference type="Proteomes" id="UP000604083">
    <property type="component" value="Unassembled WGS sequence"/>
</dbReference>
<evidence type="ECO:0000256" key="6">
    <source>
        <dbReference type="ARBA" id="ARBA00023014"/>
    </source>
</evidence>
<dbReference type="Pfam" id="PF04055">
    <property type="entry name" value="Radical_SAM"/>
    <property type="match status" value="1"/>
</dbReference>
<dbReference type="Gene3D" id="3.20.20.70">
    <property type="entry name" value="Aldolase class I"/>
    <property type="match status" value="1"/>
</dbReference>
<comment type="cofactor">
    <cofactor evidence="8">
        <name>Mg(2+)</name>
        <dbReference type="ChEBI" id="CHEBI:18420"/>
    </cofactor>
</comment>
<keyword evidence="11" id="KW-1185">Reference proteome</keyword>
<dbReference type="EC" id="4.3.99.3" evidence="8"/>
<dbReference type="CDD" id="cd01335">
    <property type="entry name" value="Radical_SAM"/>
    <property type="match status" value="1"/>
</dbReference>
<dbReference type="SFLD" id="SFLDS00029">
    <property type="entry name" value="Radical_SAM"/>
    <property type="match status" value="1"/>
</dbReference>
<feature type="binding site" evidence="8">
    <location>
        <position position="32"/>
    </location>
    <ligand>
        <name>substrate</name>
    </ligand>
</feature>